<dbReference type="Pfam" id="PF00580">
    <property type="entry name" value="UvrD-helicase"/>
    <property type="match status" value="1"/>
</dbReference>
<dbReference type="InterPro" id="IPR013986">
    <property type="entry name" value="DExx_box_DNA_helicase_dom_sf"/>
</dbReference>
<dbReference type="PANTHER" id="PTHR11070">
    <property type="entry name" value="UVRD / RECB / PCRA DNA HELICASE FAMILY MEMBER"/>
    <property type="match status" value="1"/>
</dbReference>
<dbReference type="CDD" id="cd18807">
    <property type="entry name" value="SF1_C_UvrD"/>
    <property type="match status" value="1"/>
</dbReference>
<accession>A0ABR3D9R5</accession>
<dbReference type="InterPro" id="IPR027417">
    <property type="entry name" value="P-loop_NTPase"/>
</dbReference>
<keyword evidence="16" id="KW-1185">Reference proteome</keyword>
<feature type="compositionally biased region" description="Low complexity" evidence="12">
    <location>
        <begin position="842"/>
        <end position="856"/>
    </location>
</feature>
<evidence type="ECO:0000256" key="6">
    <source>
        <dbReference type="ARBA" id="ARBA00023125"/>
    </source>
</evidence>
<dbReference type="EC" id="5.6.2.4" evidence="9"/>
<evidence type="ECO:0000256" key="5">
    <source>
        <dbReference type="ARBA" id="ARBA00022840"/>
    </source>
</evidence>
<protein>
    <recommendedName>
        <fullName evidence="9">DNA 3'-5' helicase</fullName>
        <ecNumber evidence="9">5.6.2.4</ecNumber>
    </recommendedName>
</protein>
<evidence type="ECO:0000259" key="14">
    <source>
        <dbReference type="PROSITE" id="PS51217"/>
    </source>
</evidence>
<sequence>MSPSAPPKHSILDSLNNAQARAVTSDAATVAILAGPGSGKTHTLTSRVVWLVDHVGYQPQDVVVATFTVKAAREMKERIGKALGNGRENKIILGTFHSIARRYLAAYGRHIGLSEKFSIADDNDSRSIITRICKRLQLGLDPPMAKAWISKKKAKGMEPSPSSLPLPPKKQPIQQGQRDLEVCYTEYQTHLERSNLLDYDDLLVRCVELLRKFPSCVSNIQTVLIDEYQDTNGVQYELMRLLAQKHQRITIVGDPDQSIYGWRSAEIKNLWRLLRDYPKTDEISLEENYRSSQAILDLSLLVIQQDKKRYQKMLKPVHDRGSRPVLRKLKNASTEAEWIVAEIRRALLMSGSMLTHNDVAILLRSASLSRHVESALGKAGIPYRMVGGFKFYERSEIKTILDYLRVIHQPDNNDAFGRIMNVPKRGIGDGTIKNLIEEAEKSSLSLYSLLVKHCRGDRTAKTKITKHAEQKISGELIRMLNGIQKKMEEAAESKPFGLVDLIEHLLTALNFQNYLQVTYPDDHEQRWANVQEFISLANDFVRDLHMSGEDALPEIEGVEQSKEEEVLPQFLANVSLASDAQKGEEGQESKPLVTISTIHAAKGLEWPIVFIPAVYTGSIPHMRSEDGDEERRLLYVAMTRAQSLLYLSYPVYNSPGSSERTELSSFVSPVANSFAKKGPTFERPLMTHIAKVLQRELPSEKEIFKGIPNMSHTEDNMYPIDPDEAFQESGQGFDSSRSKRPKLYNPVAISTGDGHEEPQWAKPHATTMDQASTFTMASLPGFVNAAAHQAAITAAANASAAAALEARANKASASSGIKRDTNKRPADQKSILGFVKTNFEPATGAGSSITSASTTTNRLSVPTPRLPQPALSRNPSLPSNHNHNPSARTLTGASGLQRAQSHPSKPSVPAITTGIAPELASHRLGSSRGLNLNVTRPPSLQPPKDSSSSASSFHYKKQYVCFSSSPTRPEPDDTITAPPKAAGGGDEDEAEENEQPPTPTRPAGSLHVTTCHNVLPTGLGGYPGKRTARGGAAGVVRKPVGLARLGGTEGMGAIKPMERLMKPFKPLTMNRAGGSGVGGGGGGSGNGSAMGRPGLQRPGMGR</sequence>
<evidence type="ECO:0000256" key="1">
    <source>
        <dbReference type="ARBA" id="ARBA00009922"/>
    </source>
</evidence>
<evidence type="ECO:0000259" key="13">
    <source>
        <dbReference type="PROSITE" id="PS51198"/>
    </source>
</evidence>
<keyword evidence="7" id="KW-0413">Isomerase</keyword>
<keyword evidence="6" id="KW-0238">DNA-binding</keyword>
<dbReference type="Gene3D" id="1.10.10.160">
    <property type="match status" value="1"/>
</dbReference>
<comment type="similarity">
    <text evidence="1">Belongs to the helicase family. UvrD subfamily.</text>
</comment>
<feature type="compositionally biased region" description="Low complexity" evidence="12">
    <location>
        <begin position="871"/>
        <end position="886"/>
    </location>
</feature>
<evidence type="ECO:0000256" key="2">
    <source>
        <dbReference type="ARBA" id="ARBA00022741"/>
    </source>
</evidence>
<dbReference type="PANTHER" id="PTHR11070:SF2">
    <property type="entry name" value="ATP-DEPENDENT DNA HELICASE SRS2"/>
    <property type="match status" value="1"/>
</dbReference>
<feature type="domain" description="UvrD-like helicase C-terminal" evidence="14">
    <location>
        <begin position="293"/>
        <end position="603"/>
    </location>
</feature>
<feature type="region of interest" description="Disordered" evidence="12">
    <location>
        <begin position="842"/>
        <end position="911"/>
    </location>
</feature>
<dbReference type="CDD" id="cd17932">
    <property type="entry name" value="DEXQc_UvrD"/>
    <property type="match status" value="1"/>
</dbReference>
<dbReference type="InterPro" id="IPR014017">
    <property type="entry name" value="DNA_helicase_UvrD-like_C"/>
</dbReference>
<keyword evidence="3 11" id="KW-0378">Hydrolase</keyword>
<gene>
    <name evidence="15" type="ORF">QR685DRAFT_286776</name>
</gene>
<feature type="region of interest" description="Disordered" evidence="12">
    <location>
        <begin position="927"/>
        <end position="1007"/>
    </location>
</feature>
<proteinExistence type="inferred from homology"/>
<evidence type="ECO:0000256" key="9">
    <source>
        <dbReference type="ARBA" id="ARBA00034808"/>
    </source>
</evidence>
<feature type="compositionally biased region" description="Acidic residues" evidence="12">
    <location>
        <begin position="985"/>
        <end position="994"/>
    </location>
</feature>
<feature type="domain" description="UvrD-like helicase ATP-binding" evidence="13">
    <location>
        <begin position="13"/>
        <end position="292"/>
    </location>
</feature>
<dbReference type="Gene3D" id="1.10.486.10">
    <property type="entry name" value="PCRA, domain 4"/>
    <property type="match status" value="1"/>
</dbReference>
<evidence type="ECO:0000256" key="3">
    <source>
        <dbReference type="ARBA" id="ARBA00022801"/>
    </source>
</evidence>
<evidence type="ECO:0000256" key="10">
    <source>
        <dbReference type="ARBA" id="ARBA00048988"/>
    </source>
</evidence>
<keyword evidence="2 11" id="KW-0547">Nucleotide-binding</keyword>
<keyword evidence="4 11" id="KW-0347">Helicase</keyword>
<evidence type="ECO:0000256" key="12">
    <source>
        <dbReference type="SAM" id="MobiDB-lite"/>
    </source>
</evidence>
<reference evidence="15 16" key="1">
    <citation type="submission" date="2023-09" db="EMBL/GenBank/DDBJ databases">
        <title>Multi-omics analysis of a traditional fermented food reveals byproduct-associated fungal strains for waste-to-food upcycling.</title>
        <authorList>
            <consortium name="Lawrence Berkeley National Laboratory"/>
            <person name="Rekdal V.M."/>
            <person name="Villalobos-Escobedo J.M."/>
            <person name="Rodriguez-Valeron N."/>
            <person name="Garcia M.O."/>
            <person name="Vasquez D.P."/>
            <person name="Damayanti I."/>
            <person name="Sorensen P.M."/>
            <person name="Baidoo E.E."/>
            <person name="De Carvalho A.C."/>
            <person name="Riley R."/>
            <person name="Lipzen A."/>
            <person name="He G."/>
            <person name="Yan M."/>
            <person name="Haridas S."/>
            <person name="Daum C."/>
            <person name="Yoshinaga Y."/>
            <person name="Ng V."/>
            <person name="Grigoriev I.V."/>
            <person name="Munk R."/>
            <person name="Nuraida L."/>
            <person name="Wijaya C.H."/>
            <person name="Morales P.-C."/>
            <person name="Keasling J.D."/>
        </authorList>
    </citation>
    <scope>NUCLEOTIDE SEQUENCE [LARGE SCALE GENOMIC DNA]</scope>
    <source>
        <strain evidence="15 16">FGSC 2613</strain>
    </source>
</reference>
<evidence type="ECO:0000313" key="16">
    <source>
        <dbReference type="Proteomes" id="UP001451303"/>
    </source>
</evidence>
<evidence type="ECO:0000256" key="8">
    <source>
        <dbReference type="ARBA" id="ARBA00034617"/>
    </source>
</evidence>
<dbReference type="Pfam" id="PF13361">
    <property type="entry name" value="UvrD_C"/>
    <property type="match status" value="1"/>
</dbReference>
<comment type="caution">
    <text evidence="15">The sequence shown here is derived from an EMBL/GenBank/DDBJ whole genome shotgun (WGS) entry which is preliminary data.</text>
</comment>
<dbReference type="SUPFAM" id="SSF52540">
    <property type="entry name" value="P-loop containing nucleoside triphosphate hydrolases"/>
    <property type="match status" value="1"/>
</dbReference>
<feature type="compositionally biased region" description="Low complexity" evidence="12">
    <location>
        <begin position="942"/>
        <end position="952"/>
    </location>
</feature>
<name>A0ABR3D9R5_NEUIN</name>
<feature type="region of interest" description="Disordered" evidence="12">
    <location>
        <begin position="1069"/>
        <end position="1102"/>
    </location>
</feature>
<feature type="compositionally biased region" description="Polar residues" evidence="12">
    <location>
        <begin position="887"/>
        <end position="904"/>
    </location>
</feature>
<dbReference type="InterPro" id="IPR000212">
    <property type="entry name" value="DNA_helicase_UvrD/REP"/>
</dbReference>
<evidence type="ECO:0000313" key="15">
    <source>
        <dbReference type="EMBL" id="KAL0469440.1"/>
    </source>
</evidence>
<dbReference type="EMBL" id="JAVLET010000005">
    <property type="protein sequence ID" value="KAL0469440.1"/>
    <property type="molecule type" value="Genomic_DNA"/>
</dbReference>
<comment type="catalytic activity">
    <reaction evidence="10">
        <text>ATP + H2O = ADP + phosphate + H(+)</text>
        <dbReference type="Rhea" id="RHEA:13065"/>
        <dbReference type="ChEBI" id="CHEBI:15377"/>
        <dbReference type="ChEBI" id="CHEBI:15378"/>
        <dbReference type="ChEBI" id="CHEBI:30616"/>
        <dbReference type="ChEBI" id="CHEBI:43474"/>
        <dbReference type="ChEBI" id="CHEBI:456216"/>
        <dbReference type="EC" id="5.6.2.4"/>
    </reaction>
</comment>
<evidence type="ECO:0000256" key="4">
    <source>
        <dbReference type="ARBA" id="ARBA00022806"/>
    </source>
</evidence>
<dbReference type="InterPro" id="IPR014016">
    <property type="entry name" value="UvrD-like_ATP-bd"/>
</dbReference>
<feature type="binding site" evidence="11">
    <location>
        <begin position="34"/>
        <end position="41"/>
    </location>
    <ligand>
        <name>ATP</name>
        <dbReference type="ChEBI" id="CHEBI:30616"/>
    </ligand>
</feature>
<comment type="catalytic activity">
    <reaction evidence="8">
        <text>Couples ATP hydrolysis with the unwinding of duplex DNA by translocating in the 3'-5' direction.</text>
        <dbReference type="EC" id="5.6.2.4"/>
    </reaction>
</comment>
<feature type="compositionally biased region" description="Gly residues" evidence="12">
    <location>
        <begin position="1073"/>
        <end position="1088"/>
    </location>
</feature>
<feature type="compositionally biased region" description="Basic and acidic residues" evidence="12">
    <location>
        <begin position="817"/>
        <end position="827"/>
    </location>
</feature>
<keyword evidence="5 11" id="KW-0067">ATP-binding</keyword>
<dbReference type="PROSITE" id="PS51217">
    <property type="entry name" value="UVRD_HELICASE_CTER"/>
    <property type="match status" value="1"/>
</dbReference>
<evidence type="ECO:0000256" key="11">
    <source>
        <dbReference type="PROSITE-ProRule" id="PRU00560"/>
    </source>
</evidence>
<dbReference type="Proteomes" id="UP001451303">
    <property type="component" value="Unassembled WGS sequence"/>
</dbReference>
<dbReference type="PROSITE" id="PS51198">
    <property type="entry name" value="UVRD_HELICASE_ATP_BIND"/>
    <property type="match status" value="1"/>
</dbReference>
<feature type="region of interest" description="Disordered" evidence="12">
    <location>
        <begin position="809"/>
        <end position="829"/>
    </location>
</feature>
<evidence type="ECO:0000256" key="7">
    <source>
        <dbReference type="ARBA" id="ARBA00023235"/>
    </source>
</evidence>
<organism evidence="15 16">
    <name type="scientific">Neurospora intermedia</name>
    <dbReference type="NCBI Taxonomy" id="5142"/>
    <lineage>
        <taxon>Eukaryota</taxon>
        <taxon>Fungi</taxon>
        <taxon>Dikarya</taxon>
        <taxon>Ascomycota</taxon>
        <taxon>Pezizomycotina</taxon>
        <taxon>Sordariomycetes</taxon>
        <taxon>Sordariomycetidae</taxon>
        <taxon>Sordariales</taxon>
        <taxon>Sordariaceae</taxon>
        <taxon>Neurospora</taxon>
    </lineage>
</organism>
<dbReference type="Gene3D" id="3.40.50.300">
    <property type="entry name" value="P-loop containing nucleotide triphosphate hydrolases"/>
    <property type="match status" value="2"/>
</dbReference>
<dbReference type="GO" id="GO:0004386">
    <property type="term" value="F:helicase activity"/>
    <property type="evidence" value="ECO:0007669"/>
    <property type="project" value="UniProtKB-KW"/>
</dbReference>